<feature type="binding site" evidence="7">
    <location>
        <begin position="418"/>
        <end position="420"/>
    </location>
    <ligand>
        <name>GTP</name>
        <dbReference type="ChEBI" id="CHEBI:37565"/>
    </ligand>
</feature>
<feature type="binding site" description="in other chain" evidence="7">
    <location>
        <position position="308"/>
    </location>
    <ligand>
        <name>IMP</name>
        <dbReference type="ChEBI" id="CHEBI:58053"/>
        <note>ligand shared between dimeric partners</note>
    </ligand>
</feature>
<evidence type="ECO:0000256" key="1">
    <source>
        <dbReference type="ARBA" id="ARBA00022598"/>
    </source>
</evidence>
<evidence type="ECO:0000256" key="5">
    <source>
        <dbReference type="ARBA" id="ARBA00022842"/>
    </source>
</evidence>
<feature type="binding site" evidence="7">
    <location>
        <position position="41"/>
    </location>
    <ligand>
        <name>Mg(2+)</name>
        <dbReference type="ChEBI" id="CHEBI:18420"/>
    </ligand>
</feature>
<comment type="catalytic activity">
    <reaction evidence="7">
        <text>IMP + L-aspartate + GTP = N(6)-(1,2-dicarboxyethyl)-AMP + GDP + phosphate + 2 H(+)</text>
        <dbReference type="Rhea" id="RHEA:15753"/>
        <dbReference type="ChEBI" id="CHEBI:15378"/>
        <dbReference type="ChEBI" id="CHEBI:29991"/>
        <dbReference type="ChEBI" id="CHEBI:37565"/>
        <dbReference type="ChEBI" id="CHEBI:43474"/>
        <dbReference type="ChEBI" id="CHEBI:57567"/>
        <dbReference type="ChEBI" id="CHEBI:58053"/>
        <dbReference type="ChEBI" id="CHEBI:58189"/>
        <dbReference type="EC" id="6.3.4.4"/>
    </reaction>
</comment>
<dbReference type="RefSeq" id="WP_349228837.1">
    <property type="nucleotide sequence ID" value="NZ_JBBMFJ010000007.1"/>
</dbReference>
<feature type="binding site" description="in other chain" evidence="7">
    <location>
        <position position="244"/>
    </location>
    <ligand>
        <name>IMP</name>
        <dbReference type="ChEBI" id="CHEBI:58053"/>
        <note>ligand shared between dimeric partners</note>
    </ligand>
</feature>
<dbReference type="SUPFAM" id="SSF52540">
    <property type="entry name" value="P-loop containing nucleoside triphosphate hydrolases"/>
    <property type="match status" value="1"/>
</dbReference>
<feature type="binding site" description="in other chain" evidence="7">
    <location>
        <position position="229"/>
    </location>
    <ligand>
        <name>IMP</name>
        <dbReference type="ChEBI" id="CHEBI:58053"/>
        <note>ligand shared between dimeric partners</note>
    </ligand>
</feature>
<dbReference type="InterPro" id="IPR001114">
    <property type="entry name" value="Adenylosuccinate_synthetase"/>
</dbReference>
<dbReference type="Gene3D" id="1.10.300.10">
    <property type="entry name" value="Adenylosuccinate Synthetase, subunit A, domain 2"/>
    <property type="match status" value="1"/>
</dbReference>
<evidence type="ECO:0000256" key="7">
    <source>
        <dbReference type="HAMAP-Rule" id="MF_00011"/>
    </source>
</evidence>
<dbReference type="PROSITE" id="PS00513">
    <property type="entry name" value="ADENYLOSUCCIN_SYN_2"/>
    <property type="match status" value="1"/>
</dbReference>
<feature type="binding site" evidence="7">
    <location>
        <position position="14"/>
    </location>
    <ligand>
        <name>Mg(2+)</name>
        <dbReference type="ChEBI" id="CHEBI:18420"/>
    </ligand>
</feature>
<keyword evidence="4 7" id="KW-0658">Purine biosynthesis</keyword>
<dbReference type="InterPro" id="IPR042111">
    <property type="entry name" value="Adenylosuccinate_synth_dom3"/>
</dbReference>
<dbReference type="EMBL" id="JBBMFJ010000007">
    <property type="protein sequence ID" value="MEQ2562547.1"/>
    <property type="molecule type" value="Genomic_DNA"/>
</dbReference>
<dbReference type="Gene3D" id="3.90.170.10">
    <property type="entry name" value="Adenylosuccinate Synthetase, subunit A, domain 3"/>
    <property type="match status" value="1"/>
</dbReference>
<dbReference type="InterPro" id="IPR033128">
    <property type="entry name" value="Adenylosuccin_syn_Lys_AS"/>
</dbReference>
<feature type="binding site" description="in other chain" evidence="7">
    <location>
        <position position="130"/>
    </location>
    <ligand>
        <name>IMP</name>
        <dbReference type="ChEBI" id="CHEBI:58053"/>
        <note>ligand shared between dimeric partners</note>
    </ligand>
</feature>
<dbReference type="EC" id="6.3.4.4" evidence="7"/>
<keyword evidence="1 7" id="KW-0436">Ligase</keyword>
<comment type="function">
    <text evidence="7">Plays an important role in the de novo pathway of purine nucleotide biosynthesis. Catalyzes the first committed step in the biosynthesis of AMP from IMP.</text>
</comment>
<evidence type="ECO:0000256" key="4">
    <source>
        <dbReference type="ARBA" id="ARBA00022755"/>
    </source>
</evidence>
<dbReference type="GO" id="GO:0004019">
    <property type="term" value="F:adenylosuccinate synthase activity"/>
    <property type="evidence" value="ECO:0007669"/>
    <property type="project" value="UniProtKB-EC"/>
</dbReference>
<gene>
    <name evidence="7" type="primary">purA</name>
    <name evidence="9" type="ORF">WMO41_05145</name>
</gene>
<comment type="pathway">
    <text evidence="7">Purine metabolism; AMP biosynthesis via de novo pathway; AMP from IMP: step 1/2.</text>
</comment>
<keyword evidence="3 7" id="KW-0547">Nucleotide-binding</keyword>
<comment type="caution">
    <text evidence="9">The sequence shown here is derived from an EMBL/GenBank/DDBJ whole genome shotgun (WGS) entry which is preliminary data.</text>
</comment>
<dbReference type="InterPro" id="IPR027417">
    <property type="entry name" value="P-loop_NTPase"/>
</dbReference>
<evidence type="ECO:0000256" key="2">
    <source>
        <dbReference type="ARBA" id="ARBA00022723"/>
    </source>
</evidence>
<evidence type="ECO:0000313" key="10">
    <source>
        <dbReference type="Proteomes" id="UP001437460"/>
    </source>
</evidence>
<feature type="binding site" evidence="7">
    <location>
        <position position="144"/>
    </location>
    <ligand>
        <name>IMP</name>
        <dbReference type="ChEBI" id="CHEBI:58053"/>
        <note>ligand shared between dimeric partners</note>
    </ligand>
</feature>
<evidence type="ECO:0000256" key="3">
    <source>
        <dbReference type="ARBA" id="ARBA00022741"/>
    </source>
</evidence>
<keyword evidence="7" id="KW-0963">Cytoplasm</keyword>
<keyword evidence="6 7" id="KW-0342">GTP-binding</keyword>
<accession>A0ABV1HL55</accession>
<feature type="active site" description="Proton donor" evidence="7">
    <location>
        <position position="42"/>
    </location>
</feature>
<keyword evidence="10" id="KW-1185">Reference proteome</keyword>
<dbReference type="CDD" id="cd03108">
    <property type="entry name" value="AdSS"/>
    <property type="match status" value="1"/>
</dbReference>
<comment type="subunit">
    <text evidence="7">Homodimer.</text>
</comment>
<comment type="subcellular location">
    <subcellularLocation>
        <location evidence="7">Cytoplasm</location>
    </subcellularLocation>
</comment>
<dbReference type="Pfam" id="PF00709">
    <property type="entry name" value="Adenylsucc_synt"/>
    <property type="match status" value="1"/>
</dbReference>
<dbReference type="Gene3D" id="3.40.440.10">
    <property type="entry name" value="Adenylosuccinate Synthetase, subunit A, domain 1"/>
    <property type="match status" value="1"/>
</dbReference>
<evidence type="ECO:0000256" key="6">
    <source>
        <dbReference type="ARBA" id="ARBA00023134"/>
    </source>
</evidence>
<dbReference type="PANTHER" id="PTHR11846">
    <property type="entry name" value="ADENYLOSUCCINATE SYNTHETASE"/>
    <property type="match status" value="1"/>
</dbReference>
<feature type="binding site" description="in other chain" evidence="7">
    <location>
        <begin position="14"/>
        <end position="17"/>
    </location>
    <ligand>
        <name>IMP</name>
        <dbReference type="ChEBI" id="CHEBI:58053"/>
        <note>ligand shared between dimeric partners</note>
    </ligand>
</feature>
<dbReference type="Proteomes" id="UP001437460">
    <property type="component" value="Unassembled WGS sequence"/>
</dbReference>
<feature type="binding site" evidence="7">
    <location>
        <begin position="13"/>
        <end position="19"/>
    </location>
    <ligand>
        <name>GTP</name>
        <dbReference type="ChEBI" id="CHEBI:37565"/>
    </ligand>
</feature>
<protein>
    <recommendedName>
        <fullName evidence="7">Adenylosuccinate synthetase</fullName>
        <shortName evidence="7">AMPSase</shortName>
        <shortName evidence="7">AdSS</shortName>
        <ecNumber evidence="7">6.3.4.4</ecNumber>
    </recommendedName>
    <alternativeName>
        <fullName evidence="7">IMP--aspartate ligase</fullName>
    </alternativeName>
</protein>
<dbReference type="InterPro" id="IPR042110">
    <property type="entry name" value="Adenylosuccinate_synth_dom2"/>
</dbReference>
<dbReference type="HAMAP" id="MF_00011">
    <property type="entry name" value="Adenylosucc_synth"/>
    <property type="match status" value="1"/>
</dbReference>
<evidence type="ECO:0000256" key="8">
    <source>
        <dbReference type="PROSITE-ProRule" id="PRU10134"/>
    </source>
</evidence>
<dbReference type="SMART" id="SM00788">
    <property type="entry name" value="Adenylsucc_synt"/>
    <property type="match status" value="1"/>
</dbReference>
<sequence>MSKVDVVIGCFYGDEGKGKVIDYLATDADIAVRATGGDNAGHTIEVNGVKFAMRLIPSGILSGHTIGVIGNGVVMNPQVLLGEIENLKAHGYDIDNHLKISDKTHVILPYHPMLDRALEKARKASKIGTTCRGIGPTYCDKYERAGLRVEDLYADNFKSHLEELVESRKALLKFYNPEDTTIDEKLNFEDVYKTYSEYAEQLKPYVCDTVTYLHKALEEDKKVIVEGAQATLLDIDFGSYPYVTSSNPTIGGIITGTGLSASDIGNVYGIIKAYSSRVGEGPFVTELLDETGDKIRDLGHEYGTVSGRPRRCGWLDLVTLKYAKRLNGLTGISVNHLDTIGKFDKIKVCVAYDHNGVETEDFSTNLKFLENCKPVYKEFDGNFGDLSGCKTFEDLPKNAKAYINFIEEYTKTPVKFIGTGAGREAMIVRL</sequence>
<dbReference type="NCBIfam" id="TIGR00184">
    <property type="entry name" value="purA"/>
    <property type="match status" value="1"/>
</dbReference>
<comment type="similarity">
    <text evidence="7">Belongs to the adenylosuccinate synthetase family.</text>
</comment>
<dbReference type="PANTHER" id="PTHR11846:SF0">
    <property type="entry name" value="ADENYLOSUCCINATE SYNTHETASE"/>
    <property type="match status" value="1"/>
</dbReference>
<dbReference type="InterPro" id="IPR042109">
    <property type="entry name" value="Adenylosuccinate_synth_dom1"/>
</dbReference>
<keyword evidence="5 7" id="KW-0460">Magnesium</keyword>
<feature type="binding site" evidence="7">
    <location>
        <position position="310"/>
    </location>
    <ligand>
        <name>GTP</name>
        <dbReference type="ChEBI" id="CHEBI:37565"/>
    </ligand>
</feature>
<keyword evidence="2 7" id="KW-0479">Metal-binding</keyword>
<feature type="binding site" description="in other chain" evidence="7">
    <location>
        <begin position="39"/>
        <end position="42"/>
    </location>
    <ligand>
        <name>IMP</name>
        <dbReference type="ChEBI" id="CHEBI:58053"/>
        <note>ligand shared between dimeric partners</note>
    </ligand>
</feature>
<organism evidence="9 10">
    <name type="scientific">Ventrimonas faecis</name>
    <dbReference type="NCBI Taxonomy" id="3133170"/>
    <lineage>
        <taxon>Bacteria</taxon>
        <taxon>Bacillati</taxon>
        <taxon>Bacillota</taxon>
        <taxon>Clostridia</taxon>
        <taxon>Lachnospirales</taxon>
        <taxon>Lachnospiraceae</taxon>
        <taxon>Ventrimonas</taxon>
    </lineage>
</organism>
<dbReference type="NCBIfam" id="NF002223">
    <property type="entry name" value="PRK01117.1"/>
    <property type="match status" value="1"/>
</dbReference>
<feature type="binding site" evidence="7">
    <location>
        <begin position="336"/>
        <end position="338"/>
    </location>
    <ligand>
        <name>GTP</name>
        <dbReference type="ChEBI" id="CHEBI:37565"/>
    </ligand>
</feature>
<evidence type="ECO:0000313" key="9">
    <source>
        <dbReference type="EMBL" id="MEQ2562547.1"/>
    </source>
</evidence>
<comment type="cofactor">
    <cofactor evidence="7">
        <name>Mg(2+)</name>
        <dbReference type="ChEBI" id="CHEBI:18420"/>
    </cofactor>
    <text evidence="7">Binds 1 Mg(2+) ion per subunit.</text>
</comment>
<feature type="binding site" evidence="7">
    <location>
        <begin position="41"/>
        <end position="43"/>
    </location>
    <ligand>
        <name>GTP</name>
        <dbReference type="ChEBI" id="CHEBI:37565"/>
    </ligand>
</feature>
<feature type="active site" description="Proton acceptor" evidence="7">
    <location>
        <position position="14"/>
    </location>
</feature>
<name>A0ABV1HL55_9FIRM</name>
<reference evidence="9 10" key="1">
    <citation type="submission" date="2024-03" db="EMBL/GenBank/DDBJ databases">
        <title>Human intestinal bacterial collection.</title>
        <authorList>
            <person name="Pauvert C."/>
            <person name="Hitch T.C.A."/>
            <person name="Clavel T."/>
        </authorList>
    </citation>
    <scope>NUCLEOTIDE SEQUENCE [LARGE SCALE GENOMIC DNA]</scope>
    <source>
        <strain evidence="9 10">CLA-AP-H27</strain>
    </source>
</reference>
<proteinExistence type="inferred from homology"/>
<feature type="active site" evidence="8">
    <location>
        <position position="141"/>
    </location>
</feature>
<feature type="binding site" evidence="7">
    <location>
        <begin position="304"/>
        <end position="310"/>
    </location>
    <ligand>
        <name>substrate</name>
    </ligand>
</feature>